<feature type="transmembrane region" description="Helical" evidence="4">
    <location>
        <begin position="378"/>
        <end position="396"/>
    </location>
</feature>
<keyword evidence="2 3" id="KW-0067">ATP-binding</keyword>
<dbReference type="PANTHER" id="PTHR24348">
    <property type="entry name" value="SERINE/THREONINE-PROTEIN KINASE UNC-51-RELATED"/>
    <property type="match status" value="1"/>
</dbReference>
<sequence length="633" mass="70908">MEILSKYIYDPKHDLLGRGGFATVYRAHDKILDMPVALKFFHPQEGSNKYNIINEIRRAIVLSHPNIVKYFGVESLVNRDVHGMEEEIQIGVMEYVQEGQMKEFLLRQPLLHSELAELLVGVLEGLKYLHSQGIIHRDIKPQNILLGRDKQDKLIAKIADFGISKNVDSSHTSSSLLLGTVEYMAPEQFNPERYGIGKRVSYNVDIWAFGVTAYALLCGRPLFGARSGETSPGELINKIVNVENLEEQLHGLQEPFRSLIARCVIPDAKSRTSSIDELIGILRGSSAPAIHNLHATVSVNLNGYPSTGGQETVVMPKQTVAEETAVLPRPAPVVGQKNEVPVAKVVEKEVAREEVKKTKDPKDEIKQAKKGSSSKKSVFFIGVLLLLSVGGVAYYYPTWNEQKAKEARAASEKEIMINLLSEIDKKMITVAGGDFTMGTNSSQNESPAHQVAVDTFRLMNVEVTRGLWNKVMKDNRFTDSTQFELPANNVSWNEAHAFIDKLNKLNATNGNNKALFRLPEEKEWEYAYYYMDDSTNLGLNEFSWNKDNARGVLHPVGGKQITGKGFHDMLGNVYEWCENWYGSYGKSAKEEGKVLRGGDYKNDIYFVSPKIRNVEAPDQSSENIGFRIAQNIH</sequence>
<dbReference type="PROSITE" id="PS00107">
    <property type="entry name" value="PROTEIN_KINASE_ATP"/>
    <property type="match status" value="1"/>
</dbReference>
<keyword evidence="4" id="KW-0472">Membrane</keyword>
<dbReference type="PROSITE" id="PS50011">
    <property type="entry name" value="PROTEIN_KINASE_DOM"/>
    <property type="match status" value="1"/>
</dbReference>
<dbReference type="EMBL" id="JAOTIF010000020">
    <property type="protein sequence ID" value="MCU7551418.1"/>
    <property type="molecule type" value="Genomic_DNA"/>
</dbReference>
<keyword evidence="1 3" id="KW-0547">Nucleotide-binding</keyword>
<feature type="binding site" evidence="3">
    <location>
        <position position="39"/>
    </location>
    <ligand>
        <name>ATP</name>
        <dbReference type="ChEBI" id="CHEBI:30616"/>
    </ligand>
</feature>
<dbReference type="SMART" id="SM00220">
    <property type="entry name" value="S_TKc"/>
    <property type="match status" value="1"/>
</dbReference>
<dbReference type="PANTHER" id="PTHR24348:SF70">
    <property type="entry name" value="PROTEIN KINASE DOMAIN CONTAINING PROTEIN"/>
    <property type="match status" value="1"/>
</dbReference>
<gene>
    <name evidence="6" type="ORF">OCK74_20010</name>
</gene>
<dbReference type="InterPro" id="IPR011009">
    <property type="entry name" value="Kinase-like_dom_sf"/>
</dbReference>
<dbReference type="SUPFAM" id="SSF56436">
    <property type="entry name" value="C-type lectin-like"/>
    <property type="match status" value="1"/>
</dbReference>
<dbReference type="Gene3D" id="3.90.1580.10">
    <property type="entry name" value="paralog of FGE (formylglycine-generating enzyme)"/>
    <property type="match status" value="1"/>
</dbReference>
<evidence type="ECO:0000256" key="1">
    <source>
        <dbReference type="ARBA" id="ARBA00022741"/>
    </source>
</evidence>
<dbReference type="CDD" id="cd14014">
    <property type="entry name" value="STKc_PknB_like"/>
    <property type="match status" value="1"/>
</dbReference>
<dbReference type="InterPro" id="IPR005532">
    <property type="entry name" value="SUMF_dom"/>
</dbReference>
<dbReference type="InterPro" id="IPR017441">
    <property type="entry name" value="Protein_kinase_ATP_BS"/>
</dbReference>
<evidence type="ECO:0000256" key="2">
    <source>
        <dbReference type="ARBA" id="ARBA00022840"/>
    </source>
</evidence>
<dbReference type="AlphaFoldDB" id="A0A9X2Y1C9"/>
<name>A0A9X2Y1C9_9BACT</name>
<organism evidence="6 7">
    <name type="scientific">Paraflavisolibacter caeni</name>
    <dbReference type="NCBI Taxonomy" id="2982496"/>
    <lineage>
        <taxon>Bacteria</taxon>
        <taxon>Pseudomonadati</taxon>
        <taxon>Bacteroidota</taxon>
        <taxon>Chitinophagia</taxon>
        <taxon>Chitinophagales</taxon>
        <taxon>Chitinophagaceae</taxon>
        <taxon>Paraflavisolibacter</taxon>
    </lineage>
</organism>
<dbReference type="InterPro" id="IPR000719">
    <property type="entry name" value="Prot_kinase_dom"/>
</dbReference>
<dbReference type="Pfam" id="PF00069">
    <property type="entry name" value="Pkinase"/>
    <property type="match status" value="1"/>
</dbReference>
<evidence type="ECO:0000256" key="3">
    <source>
        <dbReference type="PROSITE-ProRule" id="PRU10141"/>
    </source>
</evidence>
<accession>A0A9X2Y1C9</accession>
<proteinExistence type="predicted"/>
<reference evidence="6" key="2">
    <citation type="submission" date="2023-04" db="EMBL/GenBank/DDBJ databases">
        <title>Paracnuella aquatica gen. nov., sp. nov., a member of the family Chitinophagaceae isolated from a hot spring.</title>
        <authorList>
            <person name="Wang C."/>
        </authorList>
    </citation>
    <scope>NUCLEOTIDE SEQUENCE</scope>
    <source>
        <strain evidence="6">LB-8</strain>
    </source>
</reference>
<dbReference type="Pfam" id="PF03781">
    <property type="entry name" value="FGE-sulfatase"/>
    <property type="match status" value="1"/>
</dbReference>
<keyword evidence="7" id="KW-1185">Reference proteome</keyword>
<dbReference type="InterPro" id="IPR045269">
    <property type="entry name" value="Atg1-like"/>
</dbReference>
<dbReference type="Proteomes" id="UP001155483">
    <property type="component" value="Unassembled WGS sequence"/>
</dbReference>
<evidence type="ECO:0000313" key="7">
    <source>
        <dbReference type="Proteomes" id="UP001155483"/>
    </source>
</evidence>
<dbReference type="Gene3D" id="1.10.510.10">
    <property type="entry name" value="Transferase(Phosphotransferase) domain 1"/>
    <property type="match status" value="1"/>
</dbReference>
<evidence type="ECO:0000313" key="6">
    <source>
        <dbReference type="EMBL" id="MCU7551418.1"/>
    </source>
</evidence>
<dbReference type="GO" id="GO:0004674">
    <property type="term" value="F:protein serine/threonine kinase activity"/>
    <property type="evidence" value="ECO:0007669"/>
    <property type="project" value="InterPro"/>
</dbReference>
<reference evidence="6" key="1">
    <citation type="submission" date="2022-09" db="EMBL/GenBank/DDBJ databases">
        <authorList>
            <person name="Yuan C."/>
            <person name="Ke Z."/>
        </authorList>
    </citation>
    <scope>NUCLEOTIDE SEQUENCE</scope>
    <source>
        <strain evidence="6">LB-8</strain>
    </source>
</reference>
<dbReference type="SUPFAM" id="SSF56112">
    <property type="entry name" value="Protein kinase-like (PK-like)"/>
    <property type="match status" value="1"/>
</dbReference>
<protein>
    <submittedName>
        <fullName evidence="6">Bifunctional serine/threonine-protein kinase/formylglycine-generating enzyme family protein</fullName>
    </submittedName>
</protein>
<dbReference type="InterPro" id="IPR008271">
    <property type="entry name" value="Ser/Thr_kinase_AS"/>
</dbReference>
<dbReference type="InterPro" id="IPR016187">
    <property type="entry name" value="CTDL_fold"/>
</dbReference>
<dbReference type="PROSITE" id="PS00108">
    <property type="entry name" value="PROTEIN_KINASE_ST"/>
    <property type="match status" value="1"/>
</dbReference>
<dbReference type="RefSeq" id="WP_279298857.1">
    <property type="nucleotide sequence ID" value="NZ_JAOTIF010000020.1"/>
</dbReference>
<keyword evidence="4" id="KW-1133">Transmembrane helix</keyword>
<feature type="domain" description="Protein kinase" evidence="5">
    <location>
        <begin position="10"/>
        <end position="297"/>
    </location>
</feature>
<comment type="caution">
    <text evidence="6">The sequence shown here is derived from an EMBL/GenBank/DDBJ whole genome shotgun (WGS) entry which is preliminary data.</text>
</comment>
<keyword evidence="6" id="KW-0808">Transferase</keyword>
<dbReference type="GO" id="GO:0005524">
    <property type="term" value="F:ATP binding"/>
    <property type="evidence" value="ECO:0007669"/>
    <property type="project" value="UniProtKB-UniRule"/>
</dbReference>
<dbReference type="InterPro" id="IPR042095">
    <property type="entry name" value="SUMF_sf"/>
</dbReference>
<dbReference type="GO" id="GO:0005737">
    <property type="term" value="C:cytoplasm"/>
    <property type="evidence" value="ECO:0007669"/>
    <property type="project" value="TreeGrafter"/>
</dbReference>
<keyword evidence="4" id="KW-0812">Transmembrane</keyword>
<keyword evidence="6" id="KW-0418">Kinase</keyword>
<evidence type="ECO:0000256" key="4">
    <source>
        <dbReference type="SAM" id="Phobius"/>
    </source>
</evidence>
<evidence type="ECO:0000259" key="5">
    <source>
        <dbReference type="PROSITE" id="PS50011"/>
    </source>
</evidence>